<dbReference type="InterPro" id="IPR023210">
    <property type="entry name" value="NADP_OxRdtase_dom"/>
</dbReference>
<dbReference type="Pfam" id="PF00248">
    <property type="entry name" value="Aldo_ket_red"/>
    <property type="match status" value="1"/>
</dbReference>
<organism evidence="2 3">
    <name type="scientific">Siminovitchia thermophila</name>
    <dbReference type="NCBI Taxonomy" id="1245522"/>
    <lineage>
        <taxon>Bacteria</taxon>
        <taxon>Bacillati</taxon>
        <taxon>Bacillota</taxon>
        <taxon>Bacilli</taxon>
        <taxon>Bacillales</taxon>
        <taxon>Bacillaceae</taxon>
        <taxon>Siminovitchia</taxon>
    </lineage>
</organism>
<dbReference type="InterPro" id="IPR036812">
    <property type="entry name" value="NAD(P)_OxRdtase_dom_sf"/>
</dbReference>
<reference evidence="2 3" key="1">
    <citation type="submission" date="2021-01" db="EMBL/GenBank/DDBJ databases">
        <title>Genomic Encyclopedia of Type Strains, Phase IV (KMG-IV): sequencing the most valuable type-strain genomes for metagenomic binning, comparative biology and taxonomic classification.</title>
        <authorList>
            <person name="Goeker M."/>
        </authorList>
    </citation>
    <scope>NUCLEOTIDE SEQUENCE [LARGE SCALE GENOMIC DNA]</scope>
    <source>
        <strain evidence="2 3">DSM 105453</strain>
    </source>
</reference>
<comment type="caution">
    <text evidence="2">The sequence shown here is derived from an EMBL/GenBank/DDBJ whole genome shotgun (WGS) entry which is preliminary data.</text>
</comment>
<dbReference type="EMBL" id="JAFBFH010000003">
    <property type="protein sequence ID" value="MBM7713702.1"/>
    <property type="molecule type" value="Genomic_DNA"/>
</dbReference>
<gene>
    <name evidence="2" type="ORF">JOC94_000671</name>
</gene>
<evidence type="ECO:0000313" key="3">
    <source>
        <dbReference type="Proteomes" id="UP000823485"/>
    </source>
</evidence>
<dbReference type="InterPro" id="IPR020471">
    <property type="entry name" value="AKR"/>
</dbReference>
<sequence>MEKRKLGKSNLWVSKMGLGCMSLGTDEVKAAGIIEAAIEEGVNYFDTADLYDYGVNEEMVGKILAPFRDEVIIATKVGNRWNEQKDGWRWDPSKKYIKEAVKNSLRRLKTDYIDLYQLHGGTIEDPIDETIEAFEELKAEGLIRFYGISSIRPNVIREYVNRSAIDSIMMQYNLLDRRPEELMPFLTENDVSVVTRGSVAKGMLSDKMLELREEQFEELEYLNYSAQELYEFYESVKAKLLSRSDRTLNELALQFNLSNSSVAAVVVGASSIEQVRDNARAVNARPLSNEEMGILSILTKKNRYSSHR</sequence>
<evidence type="ECO:0000259" key="1">
    <source>
        <dbReference type="Pfam" id="PF00248"/>
    </source>
</evidence>
<dbReference type="PANTHER" id="PTHR43312">
    <property type="entry name" value="D-THREO-ALDOSE 1-DEHYDROGENASE"/>
    <property type="match status" value="1"/>
</dbReference>
<dbReference type="SUPFAM" id="SSF51430">
    <property type="entry name" value="NAD(P)-linked oxidoreductase"/>
    <property type="match status" value="1"/>
</dbReference>
<evidence type="ECO:0000313" key="2">
    <source>
        <dbReference type="EMBL" id="MBM7713702.1"/>
    </source>
</evidence>
<protein>
    <submittedName>
        <fullName evidence="2">Aryl-alcohol dehydrogenase-like predicted oxidoreductase</fullName>
    </submittedName>
</protein>
<dbReference type="RefSeq" id="WP_205178595.1">
    <property type="nucleotide sequence ID" value="NZ_JAFBFH010000003.1"/>
</dbReference>
<proteinExistence type="predicted"/>
<keyword evidence="3" id="KW-1185">Reference proteome</keyword>
<dbReference type="CDD" id="cd19086">
    <property type="entry name" value="AKR_AKR11C1"/>
    <property type="match status" value="1"/>
</dbReference>
<dbReference type="Proteomes" id="UP000823485">
    <property type="component" value="Unassembled WGS sequence"/>
</dbReference>
<dbReference type="InterPro" id="IPR053135">
    <property type="entry name" value="AKR2_Oxidoreductase"/>
</dbReference>
<dbReference type="PRINTS" id="PR00069">
    <property type="entry name" value="ALDKETRDTASE"/>
</dbReference>
<feature type="domain" description="NADP-dependent oxidoreductase" evidence="1">
    <location>
        <begin position="15"/>
        <end position="295"/>
    </location>
</feature>
<accession>A0ABS2R231</accession>
<name>A0ABS2R231_9BACI</name>
<dbReference type="PANTHER" id="PTHR43312:SF1">
    <property type="entry name" value="NADP-DEPENDENT OXIDOREDUCTASE DOMAIN-CONTAINING PROTEIN"/>
    <property type="match status" value="1"/>
</dbReference>
<dbReference type="Gene3D" id="3.20.20.100">
    <property type="entry name" value="NADP-dependent oxidoreductase domain"/>
    <property type="match status" value="1"/>
</dbReference>